<protein>
    <submittedName>
        <fullName evidence="2">Uncharacterized protein</fullName>
    </submittedName>
</protein>
<feature type="transmembrane region" description="Helical" evidence="1">
    <location>
        <begin position="608"/>
        <end position="632"/>
    </location>
</feature>
<feature type="transmembrane region" description="Helical" evidence="1">
    <location>
        <begin position="585"/>
        <end position="602"/>
    </location>
</feature>
<keyword evidence="1" id="KW-1133">Transmembrane helix</keyword>
<feature type="transmembrane region" description="Helical" evidence="1">
    <location>
        <begin position="516"/>
        <end position="538"/>
    </location>
</feature>
<name>A0A4Y4B4F3_MICMQ</name>
<feature type="transmembrane region" description="Helical" evidence="1">
    <location>
        <begin position="240"/>
        <end position="263"/>
    </location>
</feature>
<accession>A0A4Y4B4F3</accession>
<gene>
    <name evidence="2" type="ORF">MLI01_15360</name>
</gene>
<dbReference type="RefSeq" id="WP_141386504.1">
    <property type="nucleotide sequence ID" value="NZ_BJNQ01000009.1"/>
</dbReference>
<organism evidence="2 3">
    <name type="scientific">Microbacterium maritypicum</name>
    <name type="common">Microbacterium liquefaciens</name>
    <dbReference type="NCBI Taxonomy" id="33918"/>
    <lineage>
        <taxon>Bacteria</taxon>
        <taxon>Bacillati</taxon>
        <taxon>Actinomycetota</taxon>
        <taxon>Actinomycetes</taxon>
        <taxon>Micrococcales</taxon>
        <taxon>Microbacteriaceae</taxon>
        <taxon>Microbacterium</taxon>
    </lineage>
</organism>
<feature type="transmembrane region" description="Helical" evidence="1">
    <location>
        <begin position="455"/>
        <end position="478"/>
    </location>
</feature>
<evidence type="ECO:0000313" key="2">
    <source>
        <dbReference type="EMBL" id="GEC75391.1"/>
    </source>
</evidence>
<dbReference type="EMBL" id="BJNQ01000009">
    <property type="protein sequence ID" value="GEC75391.1"/>
    <property type="molecule type" value="Genomic_DNA"/>
</dbReference>
<evidence type="ECO:0000256" key="1">
    <source>
        <dbReference type="SAM" id="Phobius"/>
    </source>
</evidence>
<feature type="transmembrane region" description="Helical" evidence="1">
    <location>
        <begin position="275"/>
        <end position="296"/>
    </location>
</feature>
<dbReference type="Proteomes" id="UP000317410">
    <property type="component" value="Unassembled WGS sequence"/>
</dbReference>
<dbReference type="SUPFAM" id="SSF53474">
    <property type="entry name" value="alpha/beta-Hydrolases"/>
    <property type="match status" value="1"/>
</dbReference>
<keyword evidence="1" id="KW-0472">Membrane</keyword>
<feature type="transmembrane region" description="Helical" evidence="1">
    <location>
        <begin position="311"/>
        <end position="330"/>
    </location>
</feature>
<comment type="caution">
    <text evidence="2">The sequence shown here is derived from an EMBL/GenBank/DDBJ whole genome shotgun (WGS) entry which is preliminary data.</text>
</comment>
<feature type="transmembrane region" description="Helical" evidence="1">
    <location>
        <begin position="558"/>
        <end position="578"/>
    </location>
</feature>
<dbReference type="Gene3D" id="3.40.50.1820">
    <property type="entry name" value="alpha/beta hydrolase"/>
    <property type="match status" value="1"/>
</dbReference>
<evidence type="ECO:0000313" key="3">
    <source>
        <dbReference type="Proteomes" id="UP000317410"/>
    </source>
</evidence>
<sequence length="640" mass="69299">MGHAAGVCDQRRTPGSPLSQVVDVDGRHSALLVEAHWADIVADHRERGLLAALRRLWFLISTLPYLLPALLAPRFHESEVPPRPAPVPRRRLFAGIQSETEDFIRLAPTISRSITLYAFLAAIAIGFSSLPLWLAISLCATAILLVIVLLASSRDVTEHVYVATLSDHRREEILQRVATSIDFAAQQCDEVWVMGHSQGGYLAHTLLAERGRHWRNVRRFTGVASGLRPIHLISMLRDPLWALAGWVWLGGIVLFSIGVIQMLEPGGPLNTDASRAIGVIGLFVLVAPALLFSLPVDLMTELSSGLIPTNWWFLLYIGLGLATALIAVLLQKLSGVEMTTIPELPPQITWEEMSARGDVVGSMSVPELPPSAIPMTIPSVNNPLVDHLLSSYLGARSVLRFDISAWLARRKSPPVDGLRRSLAALSESNYVFRISTQIVFVMMFVAFPVVMGLPLLVVVANVLVTGIATAAITGIWTMNRWRNGATKRIKAFTTSATEGRKDVLYPQTFRRHRRSLVMSLSAAAVSGIGGFGMTIVAATGELGAPDRLAVLTEHLRGGGTYLILAGLAATVALCTGIAGTRGVRAWLTVALVLSSFSLLVVLSSGSEWAIRLFPGVHLPIISAVLVTTALAWSRRLPTHA</sequence>
<keyword evidence="1" id="KW-0812">Transmembrane</keyword>
<dbReference type="AlphaFoldDB" id="A0A4Y4B4F3"/>
<proteinExistence type="predicted"/>
<feature type="transmembrane region" description="Helical" evidence="1">
    <location>
        <begin position="132"/>
        <end position="151"/>
    </location>
</feature>
<reference evidence="2 3" key="1">
    <citation type="submission" date="2019-06" db="EMBL/GenBank/DDBJ databases">
        <title>Whole genome shotgun sequence of Microbacterium liquefaciens NBRC 15037.</title>
        <authorList>
            <person name="Hosoyama A."/>
            <person name="Uohara A."/>
            <person name="Ohji S."/>
            <person name="Ichikawa N."/>
        </authorList>
    </citation>
    <scope>NUCLEOTIDE SEQUENCE [LARGE SCALE GENOMIC DNA]</scope>
    <source>
        <strain evidence="2 3">NBRC 15037</strain>
    </source>
</reference>
<feature type="transmembrane region" description="Helical" evidence="1">
    <location>
        <begin position="430"/>
        <end position="449"/>
    </location>
</feature>
<dbReference type="InterPro" id="IPR029058">
    <property type="entry name" value="AB_hydrolase_fold"/>
</dbReference>